<evidence type="ECO:0000256" key="7">
    <source>
        <dbReference type="ARBA" id="ARBA00022989"/>
    </source>
</evidence>
<dbReference type="Pfam" id="PF03840">
    <property type="entry name" value="SecG"/>
    <property type="match status" value="1"/>
</dbReference>
<accession>A0ABP8FVX4</accession>
<evidence type="ECO:0000313" key="12">
    <source>
        <dbReference type="EMBL" id="GAA4311960.1"/>
    </source>
</evidence>
<feature type="transmembrane region" description="Helical" evidence="10">
    <location>
        <begin position="55"/>
        <end position="73"/>
    </location>
</feature>
<keyword evidence="7 10" id="KW-1133">Transmembrane helix</keyword>
<dbReference type="EMBL" id="BAABFN010000005">
    <property type="protein sequence ID" value="GAA4311960.1"/>
    <property type="molecule type" value="Genomic_DNA"/>
</dbReference>
<evidence type="ECO:0000256" key="4">
    <source>
        <dbReference type="ARBA" id="ARBA00022475"/>
    </source>
</evidence>
<gene>
    <name evidence="12" type="ORF">GCM10023143_21350</name>
</gene>
<evidence type="ECO:0000256" key="2">
    <source>
        <dbReference type="ARBA" id="ARBA00008445"/>
    </source>
</evidence>
<evidence type="ECO:0000256" key="1">
    <source>
        <dbReference type="ARBA" id="ARBA00004651"/>
    </source>
</evidence>
<evidence type="ECO:0000256" key="8">
    <source>
        <dbReference type="ARBA" id="ARBA00023010"/>
    </source>
</evidence>
<comment type="caution">
    <text evidence="12">The sequence shown here is derived from an EMBL/GenBank/DDBJ whole genome shotgun (WGS) entry which is preliminary data.</text>
</comment>
<keyword evidence="5 10" id="KW-0812">Transmembrane</keyword>
<dbReference type="NCBIfam" id="TIGR00810">
    <property type="entry name" value="secG"/>
    <property type="match status" value="1"/>
</dbReference>
<dbReference type="PANTHER" id="PTHR34182">
    <property type="entry name" value="PROTEIN-EXPORT MEMBRANE PROTEIN SECG"/>
    <property type="match status" value="1"/>
</dbReference>
<evidence type="ECO:0000256" key="10">
    <source>
        <dbReference type="RuleBase" id="RU365087"/>
    </source>
</evidence>
<comment type="function">
    <text evidence="10">Involved in protein export. Participates in an early event of protein translocation.</text>
</comment>
<keyword evidence="3 10" id="KW-0813">Transport</keyword>
<sequence length="136" mass="13869">MLIFFGILIIVASVLLGLFVLIQNPKGGGLSGTFGGFSNQVMGVRQTTDILERGTWILAVIIGALCLASSFFLPRAGTGVQQKSIMEKNVNSLPAPAQAPAAPFPGAAQPQQGSQPAAQPANGNGAQPAAPASDQK</sequence>
<dbReference type="InterPro" id="IPR004692">
    <property type="entry name" value="SecG"/>
</dbReference>
<dbReference type="RefSeq" id="WP_344979067.1">
    <property type="nucleotide sequence ID" value="NZ_BAABFN010000005.1"/>
</dbReference>
<keyword evidence="4 10" id="KW-1003">Cell membrane</keyword>
<dbReference type="PANTHER" id="PTHR34182:SF1">
    <property type="entry name" value="PROTEIN-EXPORT MEMBRANE PROTEIN SECG"/>
    <property type="match status" value="1"/>
</dbReference>
<comment type="similarity">
    <text evidence="2 10">Belongs to the SecG family.</text>
</comment>
<protein>
    <recommendedName>
        <fullName evidence="10">Protein-export membrane protein SecG</fullName>
    </recommendedName>
</protein>
<evidence type="ECO:0000313" key="13">
    <source>
        <dbReference type="Proteomes" id="UP001501207"/>
    </source>
</evidence>
<name>A0ABP8FVX4_9BACT</name>
<evidence type="ECO:0000256" key="3">
    <source>
        <dbReference type="ARBA" id="ARBA00022448"/>
    </source>
</evidence>
<keyword evidence="8 10" id="KW-0811">Translocation</keyword>
<comment type="subcellular location">
    <subcellularLocation>
        <location evidence="1 10">Cell membrane</location>
        <topology evidence="1 10">Multi-pass membrane protein</topology>
    </subcellularLocation>
</comment>
<keyword evidence="13" id="KW-1185">Reference proteome</keyword>
<keyword evidence="9 10" id="KW-0472">Membrane</keyword>
<feature type="compositionally biased region" description="Low complexity" evidence="11">
    <location>
        <begin position="94"/>
        <end position="136"/>
    </location>
</feature>
<evidence type="ECO:0000256" key="11">
    <source>
        <dbReference type="SAM" id="MobiDB-lite"/>
    </source>
</evidence>
<evidence type="ECO:0000256" key="9">
    <source>
        <dbReference type="ARBA" id="ARBA00023136"/>
    </source>
</evidence>
<dbReference type="Proteomes" id="UP001501207">
    <property type="component" value="Unassembled WGS sequence"/>
</dbReference>
<comment type="caution">
    <text evidence="10">Lacks conserved residue(s) required for the propagation of feature annotation.</text>
</comment>
<organism evidence="12 13">
    <name type="scientific">Compostibacter hankyongensis</name>
    <dbReference type="NCBI Taxonomy" id="1007089"/>
    <lineage>
        <taxon>Bacteria</taxon>
        <taxon>Pseudomonadati</taxon>
        <taxon>Bacteroidota</taxon>
        <taxon>Chitinophagia</taxon>
        <taxon>Chitinophagales</taxon>
        <taxon>Chitinophagaceae</taxon>
        <taxon>Compostibacter</taxon>
    </lineage>
</organism>
<evidence type="ECO:0000256" key="5">
    <source>
        <dbReference type="ARBA" id="ARBA00022692"/>
    </source>
</evidence>
<proteinExistence type="inferred from homology"/>
<keyword evidence="6 10" id="KW-0653">Protein transport</keyword>
<reference evidence="13" key="1">
    <citation type="journal article" date="2019" name="Int. J. Syst. Evol. Microbiol.">
        <title>The Global Catalogue of Microorganisms (GCM) 10K type strain sequencing project: providing services to taxonomists for standard genome sequencing and annotation.</title>
        <authorList>
            <consortium name="The Broad Institute Genomics Platform"/>
            <consortium name="The Broad Institute Genome Sequencing Center for Infectious Disease"/>
            <person name="Wu L."/>
            <person name="Ma J."/>
        </authorList>
    </citation>
    <scope>NUCLEOTIDE SEQUENCE [LARGE SCALE GENOMIC DNA]</scope>
    <source>
        <strain evidence="13">JCM 17664</strain>
    </source>
</reference>
<feature type="region of interest" description="Disordered" evidence="11">
    <location>
        <begin position="92"/>
        <end position="136"/>
    </location>
</feature>
<evidence type="ECO:0000256" key="6">
    <source>
        <dbReference type="ARBA" id="ARBA00022927"/>
    </source>
</evidence>